<proteinExistence type="predicted"/>
<evidence type="ECO:0000313" key="8">
    <source>
        <dbReference type="Proteomes" id="UP000291343"/>
    </source>
</evidence>
<feature type="compositionally biased region" description="Pro residues" evidence="5">
    <location>
        <begin position="460"/>
        <end position="490"/>
    </location>
</feature>
<feature type="domain" description="FLYWCH-type" evidence="6">
    <location>
        <begin position="13"/>
        <end position="65"/>
    </location>
</feature>
<evidence type="ECO:0000256" key="3">
    <source>
        <dbReference type="ARBA" id="ARBA00022833"/>
    </source>
</evidence>
<dbReference type="Proteomes" id="UP000291343">
    <property type="component" value="Unassembled WGS sequence"/>
</dbReference>
<evidence type="ECO:0000256" key="5">
    <source>
        <dbReference type="SAM" id="MobiDB-lite"/>
    </source>
</evidence>
<dbReference type="OrthoDB" id="7490061at2759"/>
<dbReference type="AlphaFoldDB" id="A0A482WSE5"/>
<evidence type="ECO:0000256" key="4">
    <source>
        <dbReference type="SAM" id="Coils"/>
    </source>
</evidence>
<accession>A0A482WSE5</accession>
<keyword evidence="1" id="KW-0479">Metal-binding</keyword>
<keyword evidence="8" id="KW-1185">Reference proteome</keyword>
<comment type="caution">
    <text evidence="7">The sequence shown here is derived from an EMBL/GenBank/DDBJ whole genome shotgun (WGS) entry which is preliminary data.</text>
</comment>
<dbReference type="STRING" id="195883.A0A482WSE5"/>
<sequence>MGKLERFLTLQRKPGLIHDGFKYRRDSRRTDGRVVWRCLGRSCSASIKTNSEESEVVSMDGTHNHTPVRLNQSNKSSSEIADVSTSQLSESSKEVPSLTSLTNFPLLEAGILSKSPINLVESVLDLSDINVTGRTDVNETGEESIGLNKKSVAVSTPVSQRRRSVSNQVSELNKTQRDIEPQNERDNLITHSMNLQVELDACSNNRNCEINFLKSRIVELENVLKEKSGLSEENETLKLKLTQMITTIEVLESDNALLSAKNKALEIEVVDLRNFYSPGDTMVDTSLNLGEIRLQNSFNTLQLITHSSKFEKDNERVVKNNGIKKTTKRSLKPRNKKSNRKVLVLSDSHGRDIGWDLNREVGGDGFEVTVVSRPGCSFNTVTHDISDFTKNFTHDDTVIVLAGTNDVVDGAVQPAKLDFKPIIETANRARVVVSTIPFRYDKPLMNLNVSKLNKRAQQQVPPPPPPQTPPQQPPPQTPPQQPPSLPPPAAERPLIGALKEFLLLGPPPRAGAQAANWQDGVEEAARLAPLGNKGRLQHLAALAAPLPGAPGAEELDKPMPPLDLPLEAHPTEQGEREPT</sequence>
<dbReference type="Gene3D" id="3.40.50.1110">
    <property type="entry name" value="SGNH hydrolase"/>
    <property type="match status" value="1"/>
</dbReference>
<dbReference type="InParanoid" id="A0A482WSE5"/>
<dbReference type="Pfam" id="PF04500">
    <property type="entry name" value="FLYWCH"/>
    <property type="match status" value="1"/>
</dbReference>
<keyword evidence="3" id="KW-0862">Zinc</keyword>
<protein>
    <recommendedName>
        <fullName evidence="6">FLYWCH-type domain-containing protein</fullName>
    </recommendedName>
</protein>
<feature type="region of interest" description="Disordered" evidence="5">
    <location>
        <begin position="454"/>
        <end position="491"/>
    </location>
</feature>
<name>A0A482WSE5_LAOST</name>
<feature type="compositionally biased region" description="Basic and acidic residues" evidence="5">
    <location>
        <begin position="569"/>
        <end position="579"/>
    </location>
</feature>
<evidence type="ECO:0000313" key="7">
    <source>
        <dbReference type="EMBL" id="RZF36091.1"/>
    </source>
</evidence>
<keyword evidence="2" id="KW-0863">Zinc-finger</keyword>
<feature type="region of interest" description="Disordered" evidence="5">
    <location>
        <begin position="547"/>
        <end position="579"/>
    </location>
</feature>
<organism evidence="7 8">
    <name type="scientific">Laodelphax striatellus</name>
    <name type="common">Small brown planthopper</name>
    <name type="synonym">Delphax striatella</name>
    <dbReference type="NCBI Taxonomy" id="195883"/>
    <lineage>
        <taxon>Eukaryota</taxon>
        <taxon>Metazoa</taxon>
        <taxon>Ecdysozoa</taxon>
        <taxon>Arthropoda</taxon>
        <taxon>Hexapoda</taxon>
        <taxon>Insecta</taxon>
        <taxon>Pterygota</taxon>
        <taxon>Neoptera</taxon>
        <taxon>Paraneoptera</taxon>
        <taxon>Hemiptera</taxon>
        <taxon>Auchenorrhyncha</taxon>
        <taxon>Fulgoroidea</taxon>
        <taxon>Delphacidae</taxon>
        <taxon>Criomorphinae</taxon>
        <taxon>Laodelphax</taxon>
    </lineage>
</organism>
<dbReference type="InterPro" id="IPR036514">
    <property type="entry name" value="SGNH_hydro_sf"/>
</dbReference>
<feature type="region of interest" description="Disordered" evidence="5">
    <location>
        <begin position="50"/>
        <end position="95"/>
    </location>
</feature>
<gene>
    <name evidence="7" type="ORF">LSTR_LSTR010502</name>
</gene>
<dbReference type="Gene3D" id="2.20.25.240">
    <property type="match status" value="1"/>
</dbReference>
<dbReference type="SMR" id="A0A482WSE5"/>
<feature type="compositionally biased region" description="Polar residues" evidence="5">
    <location>
        <begin position="69"/>
        <end position="90"/>
    </location>
</feature>
<feature type="region of interest" description="Disordered" evidence="5">
    <location>
        <begin position="158"/>
        <end position="180"/>
    </location>
</feature>
<dbReference type="GO" id="GO:0008270">
    <property type="term" value="F:zinc ion binding"/>
    <property type="evidence" value="ECO:0007669"/>
    <property type="project" value="UniProtKB-KW"/>
</dbReference>
<dbReference type="EMBL" id="QKKF02027131">
    <property type="protein sequence ID" value="RZF36091.1"/>
    <property type="molecule type" value="Genomic_DNA"/>
</dbReference>
<reference evidence="7 8" key="1">
    <citation type="journal article" date="2017" name="Gigascience">
        <title>Genome sequence of the small brown planthopper, Laodelphax striatellus.</title>
        <authorList>
            <person name="Zhu J."/>
            <person name="Jiang F."/>
            <person name="Wang X."/>
            <person name="Yang P."/>
            <person name="Bao Y."/>
            <person name="Zhao W."/>
            <person name="Wang W."/>
            <person name="Lu H."/>
            <person name="Wang Q."/>
            <person name="Cui N."/>
            <person name="Li J."/>
            <person name="Chen X."/>
            <person name="Luo L."/>
            <person name="Yu J."/>
            <person name="Kang L."/>
            <person name="Cui F."/>
        </authorList>
    </citation>
    <scope>NUCLEOTIDE SEQUENCE [LARGE SCALE GENOMIC DNA]</scope>
    <source>
        <strain evidence="7">Lst14</strain>
    </source>
</reference>
<evidence type="ECO:0000256" key="1">
    <source>
        <dbReference type="ARBA" id="ARBA00022723"/>
    </source>
</evidence>
<dbReference type="InterPro" id="IPR007588">
    <property type="entry name" value="Znf_FLYWCH"/>
</dbReference>
<feature type="coiled-coil region" evidence="4">
    <location>
        <begin position="220"/>
        <end position="268"/>
    </location>
</feature>
<evidence type="ECO:0000256" key="2">
    <source>
        <dbReference type="ARBA" id="ARBA00022771"/>
    </source>
</evidence>
<evidence type="ECO:0000259" key="6">
    <source>
        <dbReference type="Pfam" id="PF04500"/>
    </source>
</evidence>
<keyword evidence="4" id="KW-0175">Coiled coil</keyword>